<dbReference type="RefSeq" id="WP_176168727.1">
    <property type="nucleotide sequence ID" value="NZ_FUYX01000025.1"/>
</dbReference>
<protein>
    <recommendedName>
        <fullName evidence="7">TRAP transporter small permease protein</fullName>
    </recommendedName>
</protein>
<reference evidence="9 10" key="1">
    <citation type="submission" date="2017-02" db="EMBL/GenBank/DDBJ databases">
        <authorList>
            <person name="Peterson S.W."/>
        </authorList>
    </citation>
    <scope>NUCLEOTIDE SEQUENCE [LARGE SCALE GENOMIC DNA]</scope>
    <source>
        <strain evidence="9 10">DSM 9653</strain>
    </source>
</reference>
<accession>A0A1T5H9C7</accession>
<keyword evidence="3" id="KW-1003">Cell membrane</keyword>
<comment type="similarity">
    <text evidence="7">Belongs to the TRAP transporter small permease family.</text>
</comment>
<evidence type="ECO:0000256" key="2">
    <source>
        <dbReference type="ARBA" id="ARBA00022448"/>
    </source>
</evidence>
<sequence length="196" mass="21145">MVRFHAPVAAISVWMARIGGLMLVGSAVVITIEILARKAIHIPFSVGTELSSYALAISASWSFSYALLNRAHVRIDVIRNWTPPGIRICLDVLALGTLGAVALILAWFAWDTVYASWELGARENTSLGTLLVIPQGLWFVGLLWFALVCVEQLGCVALALIRGDEVAARAIVTTPDVADEIEEALDAVDAQPVIPR</sequence>
<feature type="transmembrane region" description="Helical" evidence="7">
    <location>
        <begin position="88"/>
        <end position="110"/>
    </location>
</feature>
<comment type="function">
    <text evidence="7">Part of the tripartite ATP-independent periplasmic (TRAP) transport system.</text>
</comment>
<dbReference type="EMBL" id="FUYX01000025">
    <property type="protein sequence ID" value="SKC17141.1"/>
    <property type="molecule type" value="Genomic_DNA"/>
</dbReference>
<dbReference type="Pfam" id="PF04290">
    <property type="entry name" value="DctQ"/>
    <property type="match status" value="1"/>
</dbReference>
<keyword evidence="7" id="KW-0997">Cell inner membrane</keyword>
<dbReference type="GO" id="GO:0022857">
    <property type="term" value="F:transmembrane transporter activity"/>
    <property type="evidence" value="ECO:0007669"/>
    <property type="project" value="UniProtKB-UniRule"/>
</dbReference>
<organism evidence="9 10">
    <name type="scientific">Bosea thiooxidans</name>
    <dbReference type="NCBI Taxonomy" id="53254"/>
    <lineage>
        <taxon>Bacteria</taxon>
        <taxon>Pseudomonadati</taxon>
        <taxon>Pseudomonadota</taxon>
        <taxon>Alphaproteobacteria</taxon>
        <taxon>Hyphomicrobiales</taxon>
        <taxon>Boseaceae</taxon>
        <taxon>Bosea</taxon>
    </lineage>
</organism>
<comment type="subunit">
    <text evidence="7">The complex comprises the extracytoplasmic solute receptor protein and the two transmembrane proteins.</text>
</comment>
<gene>
    <name evidence="9" type="ORF">SAMN05660750_05025</name>
</gene>
<feature type="domain" description="Tripartite ATP-independent periplasmic transporters DctQ component" evidence="8">
    <location>
        <begin position="27"/>
        <end position="154"/>
    </location>
</feature>
<evidence type="ECO:0000313" key="9">
    <source>
        <dbReference type="EMBL" id="SKC17141.1"/>
    </source>
</evidence>
<dbReference type="AlphaFoldDB" id="A0A1T5H9C7"/>
<evidence type="ECO:0000256" key="4">
    <source>
        <dbReference type="ARBA" id="ARBA00022692"/>
    </source>
</evidence>
<dbReference type="InterPro" id="IPR055348">
    <property type="entry name" value="DctQ"/>
</dbReference>
<evidence type="ECO:0000256" key="3">
    <source>
        <dbReference type="ARBA" id="ARBA00022475"/>
    </source>
</evidence>
<evidence type="ECO:0000259" key="8">
    <source>
        <dbReference type="Pfam" id="PF04290"/>
    </source>
</evidence>
<comment type="subcellular location">
    <subcellularLocation>
        <location evidence="7">Cell inner membrane</location>
        <topology evidence="7">Multi-pass membrane protein</topology>
    </subcellularLocation>
    <subcellularLocation>
        <location evidence="1">Cell membrane</location>
        <topology evidence="1">Multi-pass membrane protein</topology>
    </subcellularLocation>
</comment>
<evidence type="ECO:0000256" key="5">
    <source>
        <dbReference type="ARBA" id="ARBA00022989"/>
    </source>
</evidence>
<name>A0A1T5H9C7_9HYPH</name>
<keyword evidence="4 7" id="KW-0812">Transmembrane</keyword>
<dbReference type="GO" id="GO:0005886">
    <property type="term" value="C:plasma membrane"/>
    <property type="evidence" value="ECO:0007669"/>
    <property type="project" value="UniProtKB-SubCell"/>
</dbReference>
<keyword evidence="5 7" id="KW-1133">Transmembrane helix</keyword>
<evidence type="ECO:0000256" key="6">
    <source>
        <dbReference type="ARBA" id="ARBA00023136"/>
    </source>
</evidence>
<evidence type="ECO:0000256" key="1">
    <source>
        <dbReference type="ARBA" id="ARBA00004651"/>
    </source>
</evidence>
<keyword evidence="6 7" id="KW-0472">Membrane</keyword>
<feature type="transmembrane region" description="Helical" evidence="7">
    <location>
        <begin position="50"/>
        <end position="68"/>
    </location>
</feature>
<evidence type="ECO:0000313" key="10">
    <source>
        <dbReference type="Proteomes" id="UP000190130"/>
    </source>
</evidence>
<evidence type="ECO:0000256" key="7">
    <source>
        <dbReference type="RuleBase" id="RU369079"/>
    </source>
</evidence>
<comment type="caution">
    <text evidence="7">Lacks conserved residue(s) required for the propagation of feature annotation.</text>
</comment>
<proteinExistence type="inferred from homology"/>
<dbReference type="Proteomes" id="UP000190130">
    <property type="component" value="Unassembled WGS sequence"/>
</dbReference>
<feature type="transmembrane region" description="Helical" evidence="7">
    <location>
        <begin position="7"/>
        <end position="30"/>
    </location>
</feature>
<keyword evidence="2 7" id="KW-0813">Transport</keyword>